<accession>A0A7M1KDJ4</accession>
<evidence type="ECO:0000313" key="1">
    <source>
        <dbReference type="EMBL" id="QOQ73450.1"/>
    </source>
</evidence>
<organism evidence="1 2">
    <name type="scientific">Pseudomonas poae</name>
    <dbReference type="NCBI Taxonomy" id="200451"/>
    <lineage>
        <taxon>Bacteria</taxon>
        <taxon>Pseudomonadati</taxon>
        <taxon>Pseudomonadota</taxon>
        <taxon>Gammaproteobacteria</taxon>
        <taxon>Pseudomonadales</taxon>
        <taxon>Pseudomonadaceae</taxon>
        <taxon>Pseudomonas</taxon>
    </lineage>
</organism>
<protein>
    <submittedName>
        <fullName evidence="1">Uncharacterized protein</fullName>
    </submittedName>
</protein>
<dbReference type="Proteomes" id="UP000594923">
    <property type="component" value="Chromosome"/>
</dbReference>
<evidence type="ECO:0000313" key="2">
    <source>
        <dbReference type="Proteomes" id="UP000594923"/>
    </source>
</evidence>
<name>A0A7M1KDJ4_9PSED</name>
<gene>
    <name evidence="1" type="ORF">IMF22_18255</name>
</gene>
<dbReference type="RefSeq" id="WP_197624778.1">
    <property type="nucleotide sequence ID" value="NZ_CP063073.1"/>
</dbReference>
<proteinExistence type="predicted"/>
<reference evidence="1 2" key="1">
    <citation type="submission" date="2020-10" db="EMBL/GenBank/DDBJ databases">
        <title>High quality whole genome sequence of Pseudomonas poae PMA22.</title>
        <authorList>
            <person name="Hernandez J.G."/>
            <person name="Rodriguez P."/>
            <person name="Cuevas C."/>
            <person name="de la Calle F."/>
            <person name="Galan B."/>
            <person name="Garcia J.L."/>
        </authorList>
    </citation>
    <scope>NUCLEOTIDE SEQUENCE [LARGE SCALE GENOMIC DNA]</scope>
    <source>
        <strain evidence="1 2">PMA22</strain>
    </source>
</reference>
<dbReference type="EMBL" id="CP063073">
    <property type="protein sequence ID" value="QOQ73450.1"/>
    <property type="molecule type" value="Genomic_DNA"/>
</dbReference>
<sequence>MRYLKITAQDDYDNDVIDAVYLEFFDGVNPKAVAEALVMNTAEQDRGSLKWVLADDINGNGVNDEVDGDLARSLARRFLQFKWWKVDRPFDRYLEIYAEDLDLDGKPDLVRLRFHQGEGAPSDETLVRAAACVFLNDVAGRYVAINEDVNGDSPINARDSALVVDLCRDFLKCGWNNVRATKPCSILGSP</sequence>
<dbReference type="AlphaFoldDB" id="A0A7M1KDJ4"/>